<evidence type="ECO:0000313" key="1">
    <source>
        <dbReference type="EMBL" id="EPX85989.1"/>
    </source>
</evidence>
<organism evidence="1 2">
    <name type="scientific">Salipiger mucosus DSM 16094</name>
    <dbReference type="NCBI Taxonomy" id="1123237"/>
    <lineage>
        <taxon>Bacteria</taxon>
        <taxon>Pseudomonadati</taxon>
        <taxon>Pseudomonadota</taxon>
        <taxon>Alphaproteobacteria</taxon>
        <taxon>Rhodobacterales</taxon>
        <taxon>Roseobacteraceae</taxon>
        <taxon>Salipiger</taxon>
    </lineage>
</organism>
<reference evidence="2" key="1">
    <citation type="journal article" date="2014" name="Stand. Genomic Sci.">
        <title>Genome sequence of the exopolysaccharide-producing Salipiger mucosus type strain (DSM 16094(T)), a moderately halophilic member of the Roseobacter clade.</title>
        <authorList>
            <person name="Riedel T."/>
            <person name="Spring S."/>
            <person name="Fiebig A."/>
            <person name="Petersen J."/>
            <person name="Kyrpides N.C."/>
            <person name="Goker M."/>
            <person name="Klenk H.P."/>
        </authorList>
    </citation>
    <scope>NUCLEOTIDE SEQUENCE [LARGE SCALE GENOMIC DNA]</scope>
    <source>
        <strain evidence="2">DSM 16094</strain>
    </source>
</reference>
<name>S9SI27_9RHOB</name>
<comment type="caution">
    <text evidence="1">The sequence shown here is derived from an EMBL/GenBank/DDBJ whole genome shotgun (WGS) entry which is preliminary data.</text>
</comment>
<sequence length="49" mass="5432">MGLSTRCRFGQGFSRHQCVGRPVLLPVIRSHHRNCPRQAPVPLPQRGAG</sequence>
<dbReference type="STRING" id="1123237.Salmuc_00805"/>
<gene>
    <name evidence="1" type="ORF">Salmuc_00805</name>
</gene>
<dbReference type="Proteomes" id="UP000015347">
    <property type="component" value="Unassembled WGS sequence"/>
</dbReference>
<dbReference type="EMBL" id="APVH01000005">
    <property type="protein sequence ID" value="EPX85989.1"/>
    <property type="molecule type" value="Genomic_DNA"/>
</dbReference>
<protein>
    <submittedName>
        <fullName evidence="1">Uncharacterized protein</fullName>
    </submittedName>
</protein>
<accession>S9SI27</accession>
<dbReference type="HOGENOM" id="CLU_3140496_0_0_5"/>
<keyword evidence="2" id="KW-1185">Reference proteome</keyword>
<proteinExistence type="predicted"/>
<dbReference type="AlphaFoldDB" id="S9SI27"/>
<evidence type="ECO:0000313" key="2">
    <source>
        <dbReference type="Proteomes" id="UP000015347"/>
    </source>
</evidence>